<name>A0A9D4UAN7_ADICA</name>
<protein>
    <recommendedName>
        <fullName evidence="4">Serine protease</fullName>
    </recommendedName>
</protein>
<feature type="region of interest" description="Disordered" evidence="1">
    <location>
        <begin position="1"/>
        <end position="21"/>
    </location>
</feature>
<accession>A0A9D4UAN7</accession>
<evidence type="ECO:0000313" key="2">
    <source>
        <dbReference type="EMBL" id="KAI5064068.1"/>
    </source>
</evidence>
<dbReference type="InterPro" id="IPR043504">
    <property type="entry name" value="Peptidase_S1_PA_chymotrypsin"/>
</dbReference>
<evidence type="ECO:0000313" key="3">
    <source>
        <dbReference type="Proteomes" id="UP000886520"/>
    </source>
</evidence>
<comment type="caution">
    <text evidence="2">The sequence shown here is derived from an EMBL/GenBank/DDBJ whole genome shotgun (WGS) entry which is preliminary data.</text>
</comment>
<evidence type="ECO:0008006" key="4">
    <source>
        <dbReference type="Google" id="ProtNLM"/>
    </source>
</evidence>
<evidence type="ECO:0000256" key="1">
    <source>
        <dbReference type="SAM" id="MobiDB-lite"/>
    </source>
</evidence>
<proteinExistence type="predicted"/>
<dbReference type="Proteomes" id="UP000886520">
    <property type="component" value="Chromosome 20"/>
</dbReference>
<dbReference type="Pfam" id="PF13365">
    <property type="entry name" value="Trypsin_2"/>
    <property type="match status" value="1"/>
</dbReference>
<dbReference type="SUPFAM" id="SSF50494">
    <property type="entry name" value="Trypsin-like serine proteases"/>
    <property type="match status" value="1"/>
</dbReference>
<sequence length="350" mass="38934">MEEIMFEESKEATAVRESSQQATDKSLSNALKAYISHKISKSLSLRGGDFPRGEDSSYVAKAFDDDQFIGTFTFIGERIAVIDFHAVFSPKDECILEDSLILRIGGNKIKVQHLVSYPHYDVSIYKLANDAPPCKFLEFEDEALSIGDDVVLISFPLLGEGDCNTVLPVVSHGKLEQVVPSPSNSFLLAKYECYPGSSGGPVVSRRKGKLIGIHIGSVFHEDTTYNAPCKLNSKAIQLSSGMWSWSSNSQEGCEGLDARSLEDVREVACYAASNAFQKGHHAFFLPASTLKTLISVETFAEETLVKRAMTVSKHGSWKKELRRKTLDKKWRKQMRNLRRLTRAVKVHDCS</sequence>
<organism evidence="2 3">
    <name type="scientific">Adiantum capillus-veneris</name>
    <name type="common">Maidenhair fern</name>
    <dbReference type="NCBI Taxonomy" id="13818"/>
    <lineage>
        <taxon>Eukaryota</taxon>
        <taxon>Viridiplantae</taxon>
        <taxon>Streptophyta</taxon>
        <taxon>Embryophyta</taxon>
        <taxon>Tracheophyta</taxon>
        <taxon>Polypodiopsida</taxon>
        <taxon>Polypodiidae</taxon>
        <taxon>Polypodiales</taxon>
        <taxon>Pteridineae</taxon>
        <taxon>Pteridaceae</taxon>
        <taxon>Vittarioideae</taxon>
        <taxon>Adiantum</taxon>
    </lineage>
</organism>
<dbReference type="AlphaFoldDB" id="A0A9D4UAN7"/>
<dbReference type="Gene3D" id="2.40.10.10">
    <property type="entry name" value="Trypsin-like serine proteases"/>
    <property type="match status" value="1"/>
</dbReference>
<dbReference type="OrthoDB" id="17845at2759"/>
<keyword evidence="3" id="KW-1185">Reference proteome</keyword>
<gene>
    <name evidence="2" type="ORF">GOP47_0020738</name>
</gene>
<reference evidence="2" key="1">
    <citation type="submission" date="2021-01" db="EMBL/GenBank/DDBJ databases">
        <title>Adiantum capillus-veneris genome.</title>
        <authorList>
            <person name="Fang Y."/>
            <person name="Liao Q."/>
        </authorList>
    </citation>
    <scope>NUCLEOTIDE SEQUENCE</scope>
    <source>
        <strain evidence="2">H3</strain>
        <tissue evidence="2">Leaf</tissue>
    </source>
</reference>
<dbReference type="EMBL" id="JABFUD020000020">
    <property type="protein sequence ID" value="KAI5064068.1"/>
    <property type="molecule type" value="Genomic_DNA"/>
</dbReference>
<dbReference type="InterPro" id="IPR009003">
    <property type="entry name" value="Peptidase_S1_PA"/>
</dbReference>